<comment type="caution">
    <text evidence="1">The sequence shown here is derived from an EMBL/GenBank/DDBJ whole genome shotgun (WGS) entry which is preliminary data.</text>
</comment>
<sequence>MAHDLWGLLARWCNLDIPEVSNITEWFSLLDDAHVSKSARVILEGTASTMLWSIWNFRNASTFSSSKPKKANVWDSIVHYSFLWISSRNPKSRFRWIDWLGNPIDTLTSITVTEDLKVKVKASQAAKSSP</sequence>
<reference evidence="1" key="1">
    <citation type="journal article" date="2019" name="Sci. Rep.">
        <title>Draft genome of Tanacetum cinerariifolium, the natural source of mosquito coil.</title>
        <authorList>
            <person name="Yamashiro T."/>
            <person name="Shiraishi A."/>
            <person name="Satake H."/>
            <person name="Nakayama K."/>
        </authorList>
    </citation>
    <scope>NUCLEOTIDE SEQUENCE</scope>
</reference>
<gene>
    <name evidence="1" type="ORF">Tci_035895</name>
</gene>
<protein>
    <recommendedName>
        <fullName evidence="2">RNA-directed DNA polymerase, eukaryota, reverse transcriptase zinc-binding domain protein</fullName>
    </recommendedName>
</protein>
<dbReference type="AlphaFoldDB" id="A0A6L2LSJ8"/>
<organism evidence="1">
    <name type="scientific">Tanacetum cinerariifolium</name>
    <name type="common">Dalmatian daisy</name>
    <name type="synonym">Chrysanthemum cinerariifolium</name>
    <dbReference type="NCBI Taxonomy" id="118510"/>
    <lineage>
        <taxon>Eukaryota</taxon>
        <taxon>Viridiplantae</taxon>
        <taxon>Streptophyta</taxon>
        <taxon>Embryophyta</taxon>
        <taxon>Tracheophyta</taxon>
        <taxon>Spermatophyta</taxon>
        <taxon>Magnoliopsida</taxon>
        <taxon>eudicotyledons</taxon>
        <taxon>Gunneridae</taxon>
        <taxon>Pentapetalae</taxon>
        <taxon>asterids</taxon>
        <taxon>campanulids</taxon>
        <taxon>Asterales</taxon>
        <taxon>Asteraceae</taxon>
        <taxon>Asteroideae</taxon>
        <taxon>Anthemideae</taxon>
        <taxon>Anthemidinae</taxon>
        <taxon>Tanacetum</taxon>
    </lineage>
</organism>
<evidence type="ECO:0008006" key="2">
    <source>
        <dbReference type="Google" id="ProtNLM"/>
    </source>
</evidence>
<dbReference type="EMBL" id="BKCJ010004932">
    <property type="protein sequence ID" value="GEU63917.1"/>
    <property type="molecule type" value="Genomic_DNA"/>
</dbReference>
<evidence type="ECO:0000313" key="1">
    <source>
        <dbReference type="EMBL" id="GEU63917.1"/>
    </source>
</evidence>
<name>A0A6L2LSJ8_TANCI</name>
<proteinExistence type="predicted"/>
<accession>A0A6L2LSJ8</accession>